<dbReference type="WBParaSite" id="L893_g10208.t1">
    <property type="protein sequence ID" value="L893_g10208.t1"/>
    <property type="gene ID" value="L893_g10208"/>
</dbReference>
<dbReference type="PANTHER" id="PTHR24637">
    <property type="entry name" value="COLLAGEN"/>
    <property type="match status" value="1"/>
</dbReference>
<dbReference type="InterPro" id="IPR002486">
    <property type="entry name" value="Col_cuticle_N"/>
</dbReference>
<evidence type="ECO:0000313" key="6">
    <source>
        <dbReference type="WBParaSite" id="L893_g10208.t1"/>
    </source>
</evidence>
<keyword evidence="3" id="KW-1133">Transmembrane helix</keyword>
<evidence type="ECO:0000313" key="5">
    <source>
        <dbReference type="Proteomes" id="UP000095287"/>
    </source>
</evidence>
<dbReference type="AlphaFoldDB" id="A0A1I7XWI7"/>
<feature type="compositionally biased region" description="Low complexity" evidence="2">
    <location>
        <begin position="181"/>
        <end position="190"/>
    </location>
</feature>
<dbReference type="GO" id="GO:0042302">
    <property type="term" value="F:structural constituent of cuticle"/>
    <property type="evidence" value="ECO:0007669"/>
    <property type="project" value="InterPro"/>
</dbReference>
<feature type="compositionally biased region" description="Low complexity" evidence="2">
    <location>
        <begin position="207"/>
        <end position="217"/>
    </location>
</feature>
<keyword evidence="3" id="KW-0472">Membrane</keyword>
<evidence type="ECO:0000256" key="1">
    <source>
        <dbReference type="ARBA" id="ARBA00022737"/>
    </source>
</evidence>
<feature type="region of interest" description="Disordered" evidence="2">
    <location>
        <begin position="166"/>
        <end position="300"/>
    </location>
</feature>
<proteinExistence type="predicted"/>
<dbReference type="PANTHER" id="PTHR24637:SF194">
    <property type="entry name" value="CUTICLE COLLAGEN 10-RELATED"/>
    <property type="match status" value="1"/>
</dbReference>
<feature type="transmembrane region" description="Helical" evidence="3">
    <location>
        <begin position="21"/>
        <end position="41"/>
    </location>
</feature>
<protein>
    <submittedName>
        <fullName evidence="6">Col_cuticle_N domain-containing protein</fullName>
    </submittedName>
</protein>
<evidence type="ECO:0000256" key="2">
    <source>
        <dbReference type="SAM" id="MobiDB-lite"/>
    </source>
</evidence>
<accession>A0A1I7XWI7</accession>
<sequence length="317" mass="31522">MHKSVDTAANSSIAAMEGHRLITILASIACIVAMMACGIVLPKLFMEINEVYESVLDEVNLFKYETDSAWVELMDIQNSVSRPSKPAANPIMTIVKRNKRNANSNLPEYCNCGVVPTCPPGPPGPPGEPGFDGDRGHPGAPGMPSTGTQENTLGCDAPGGCVKCPVGPPGPSGPDGPAGPQGPDGAPGAPGNRGYSARPGPPGAPGPIGDAGAPGKPGVRGATGLPGTDAVVKRGKPGPKGPPGAIGPAGNPGRRGDDGAVGAPGQEGIAGPPGKPGVDGVSGDNGARGGPGLPGHDAQYCPCPPRSAVFVGRFYKH</sequence>
<dbReference type="Pfam" id="PF01484">
    <property type="entry name" value="Col_cuticle_N"/>
    <property type="match status" value="1"/>
</dbReference>
<organism evidence="5 6">
    <name type="scientific">Steinernema glaseri</name>
    <dbReference type="NCBI Taxonomy" id="37863"/>
    <lineage>
        <taxon>Eukaryota</taxon>
        <taxon>Metazoa</taxon>
        <taxon>Ecdysozoa</taxon>
        <taxon>Nematoda</taxon>
        <taxon>Chromadorea</taxon>
        <taxon>Rhabditida</taxon>
        <taxon>Tylenchina</taxon>
        <taxon>Panagrolaimomorpha</taxon>
        <taxon>Strongyloidoidea</taxon>
        <taxon>Steinernematidae</taxon>
        <taxon>Steinernema</taxon>
    </lineage>
</organism>
<dbReference type="Proteomes" id="UP000095287">
    <property type="component" value="Unplaced"/>
</dbReference>
<keyword evidence="3" id="KW-0812">Transmembrane</keyword>
<keyword evidence="1" id="KW-0677">Repeat</keyword>
<name>A0A1I7XWI7_9BILA</name>
<keyword evidence="5" id="KW-1185">Reference proteome</keyword>
<dbReference type="SMART" id="SM01088">
    <property type="entry name" value="Col_cuticle_N"/>
    <property type="match status" value="1"/>
</dbReference>
<feature type="domain" description="Nematode cuticle collagen N-terminal" evidence="4">
    <location>
        <begin position="21"/>
        <end position="73"/>
    </location>
</feature>
<reference evidence="6" key="1">
    <citation type="submission" date="2016-11" db="UniProtKB">
        <authorList>
            <consortium name="WormBaseParasite"/>
        </authorList>
    </citation>
    <scope>IDENTIFICATION</scope>
</reference>
<evidence type="ECO:0000256" key="3">
    <source>
        <dbReference type="SAM" id="Phobius"/>
    </source>
</evidence>
<evidence type="ECO:0000259" key="4">
    <source>
        <dbReference type="SMART" id="SM01088"/>
    </source>
</evidence>
<feature type="region of interest" description="Disordered" evidence="2">
    <location>
        <begin position="121"/>
        <end position="154"/>
    </location>
</feature>